<dbReference type="AlphaFoldDB" id="A0AA48HH89"/>
<evidence type="ECO:0000313" key="3">
    <source>
        <dbReference type="Proteomes" id="UP001330184"/>
    </source>
</evidence>
<name>A0AA48HH89_9FLAO</name>
<accession>A0AA48HH89</accession>
<keyword evidence="3" id="KW-1185">Reference proteome</keyword>
<feature type="compositionally biased region" description="Polar residues" evidence="1">
    <location>
        <begin position="313"/>
        <end position="326"/>
    </location>
</feature>
<proteinExistence type="predicted"/>
<evidence type="ECO:0008006" key="4">
    <source>
        <dbReference type="Google" id="ProtNLM"/>
    </source>
</evidence>
<dbReference type="EMBL" id="AP027268">
    <property type="protein sequence ID" value="BDW92188.1"/>
    <property type="molecule type" value="Genomic_DNA"/>
</dbReference>
<feature type="region of interest" description="Disordered" evidence="1">
    <location>
        <begin position="304"/>
        <end position="326"/>
    </location>
</feature>
<reference evidence="2 3" key="1">
    <citation type="submission" date="2023-01" db="EMBL/GenBank/DDBJ databases">
        <title>Complete genome sequence of Muricauda aquimarina strain IFOP_LL357.</title>
        <authorList>
            <person name="Gajardo G."/>
            <person name="Ueki S."/>
            <person name="Maruyama F."/>
        </authorList>
    </citation>
    <scope>NUCLEOTIDE SEQUENCE [LARGE SCALE GENOMIC DNA]</scope>
    <source>
        <strain evidence="2 3">IFOP_LL357</strain>
    </source>
</reference>
<organism evidence="2 3">
    <name type="scientific">Flagellimonas marinaquae</name>
    <dbReference type="NCBI Taxonomy" id="254955"/>
    <lineage>
        <taxon>Bacteria</taxon>
        <taxon>Pseudomonadati</taxon>
        <taxon>Bacteroidota</taxon>
        <taxon>Flavobacteriia</taxon>
        <taxon>Flavobacteriales</taxon>
        <taxon>Flavobacteriaceae</taxon>
        <taxon>Flagellimonas</taxon>
    </lineage>
</organism>
<gene>
    <name evidence="2" type="ORF">MACH07_10200</name>
</gene>
<dbReference type="Proteomes" id="UP001330184">
    <property type="component" value="Chromosome"/>
</dbReference>
<evidence type="ECO:0000313" key="2">
    <source>
        <dbReference type="EMBL" id="BDW92188.1"/>
    </source>
</evidence>
<sequence>MVNKNGIVIGLAKVNLKTSIMKNKKLLFGIILIGLLAGSCYTEVIVEDDFIEESPINTALVLESYDLWYVDINETRGNGEVPFLQRAFTISFDRGTVYANNNLSGLGKTGNGKGIDVGLYATLAGQVEINHDVDGLWLLDVYALDNNTLEIYDSRSDTSYVLEGYQKSQFDYDMVFYDNIQYVLQEYQVWEKTYTSELGALNEFDNENYLQFFSDDGGYFRSSLDAQGIPLTNIQWAYQGDYQVFDVANDATLKTLTLDYDFLGNDYFELYVINDNTIELYHVSSGTVYEFTGRGYIQYLKSNGGTGKKRSKTNNPVMNVSRQRNM</sequence>
<evidence type="ECO:0000256" key="1">
    <source>
        <dbReference type="SAM" id="MobiDB-lite"/>
    </source>
</evidence>
<protein>
    <recommendedName>
        <fullName evidence="4">Nicotinic acid mononucleotide adenyltransferase</fullName>
    </recommendedName>
</protein>